<reference evidence="2" key="1">
    <citation type="submission" date="2021-10" db="EMBL/GenBank/DDBJ databases">
        <title>Roseicella aerolatum sp. nov., isolated from aerosols of e-waste dismantling site.</title>
        <authorList>
            <person name="Qin T."/>
        </authorList>
    </citation>
    <scope>NUCLEOTIDE SEQUENCE</scope>
    <source>
        <strain evidence="2">GB24</strain>
    </source>
</reference>
<dbReference type="RefSeq" id="WP_226613100.1">
    <property type="nucleotide sequence ID" value="NZ_JAJAQI010000051.1"/>
</dbReference>
<name>A0A9X1IJW3_9PROT</name>
<keyword evidence="3" id="KW-1185">Reference proteome</keyword>
<feature type="region of interest" description="Disordered" evidence="1">
    <location>
        <begin position="25"/>
        <end position="44"/>
    </location>
</feature>
<accession>A0A9X1IJW3</accession>
<organism evidence="2 3">
    <name type="scientific">Roseicella aerolata</name>
    <dbReference type="NCBI Taxonomy" id="2883479"/>
    <lineage>
        <taxon>Bacteria</taxon>
        <taxon>Pseudomonadati</taxon>
        <taxon>Pseudomonadota</taxon>
        <taxon>Alphaproteobacteria</taxon>
        <taxon>Acetobacterales</taxon>
        <taxon>Roseomonadaceae</taxon>
        <taxon>Roseicella</taxon>
    </lineage>
</organism>
<protein>
    <submittedName>
        <fullName evidence="2">Uncharacterized protein</fullName>
    </submittedName>
</protein>
<dbReference type="EMBL" id="JAJAQI010000051">
    <property type="protein sequence ID" value="MCB4824728.1"/>
    <property type="molecule type" value="Genomic_DNA"/>
</dbReference>
<evidence type="ECO:0000256" key="1">
    <source>
        <dbReference type="SAM" id="MobiDB-lite"/>
    </source>
</evidence>
<evidence type="ECO:0000313" key="3">
    <source>
        <dbReference type="Proteomes" id="UP001139311"/>
    </source>
</evidence>
<comment type="caution">
    <text evidence="2">The sequence shown here is derived from an EMBL/GenBank/DDBJ whole genome shotgun (WGS) entry which is preliminary data.</text>
</comment>
<gene>
    <name evidence="2" type="ORF">LHA35_23645</name>
</gene>
<proteinExistence type="predicted"/>
<feature type="compositionally biased region" description="Low complexity" evidence="1">
    <location>
        <begin position="29"/>
        <end position="44"/>
    </location>
</feature>
<dbReference type="AlphaFoldDB" id="A0A9X1IJW3"/>
<sequence>MSTPIAEDFAAIRARLEAIQAAERPVAVPEADAPPQASPAPSGAADFYGWLMGGGLWALG</sequence>
<dbReference type="Proteomes" id="UP001139311">
    <property type="component" value="Unassembled WGS sequence"/>
</dbReference>
<evidence type="ECO:0000313" key="2">
    <source>
        <dbReference type="EMBL" id="MCB4824728.1"/>
    </source>
</evidence>